<keyword evidence="6 10" id="KW-0378">Hydrolase</keyword>
<evidence type="ECO:0000256" key="10">
    <source>
        <dbReference type="RuleBase" id="RU366055"/>
    </source>
</evidence>
<name>A0A0P0RHW0_9BURK</name>
<evidence type="ECO:0000256" key="6">
    <source>
        <dbReference type="ARBA" id="ARBA00022801"/>
    </source>
</evidence>
<evidence type="ECO:0000259" key="12">
    <source>
        <dbReference type="SMART" id="SM00477"/>
    </source>
</evidence>
<feature type="binding site" evidence="9">
    <location>
        <position position="145"/>
    </location>
    <ligand>
        <name>Mg(2+)</name>
        <dbReference type="ChEBI" id="CHEBI:18420"/>
        <note>catalytic</note>
    </ligand>
</feature>
<dbReference type="GO" id="GO:0000014">
    <property type="term" value="F:single-stranded DNA endodeoxyribonuclease activity"/>
    <property type="evidence" value="ECO:0007669"/>
    <property type="project" value="TreeGrafter"/>
</dbReference>
<evidence type="ECO:0000256" key="7">
    <source>
        <dbReference type="ARBA" id="ARBA00022842"/>
    </source>
</evidence>
<dbReference type="SMART" id="SM00477">
    <property type="entry name" value="NUC"/>
    <property type="match status" value="1"/>
</dbReference>
<evidence type="ECO:0000313" key="15">
    <source>
        <dbReference type="Proteomes" id="UP000019146"/>
    </source>
</evidence>
<dbReference type="PANTHER" id="PTHR13966:SF5">
    <property type="entry name" value="ENDONUCLEASE G, MITOCHONDRIAL"/>
    <property type="match status" value="1"/>
</dbReference>
<keyword evidence="3 10" id="KW-0540">Nuclease</keyword>
<dbReference type="GO" id="GO:0004521">
    <property type="term" value="F:RNA endonuclease activity"/>
    <property type="evidence" value="ECO:0007669"/>
    <property type="project" value="TreeGrafter"/>
</dbReference>
<dbReference type="RefSeq" id="WP_035998676.1">
    <property type="nucleotide sequence ID" value="NZ_CP012747.1"/>
</dbReference>
<comment type="similarity">
    <text evidence="2 10">Belongs to the DNA/RNA non-specific endonuclease family.</text>
</comment>
<dbReference type="GO" id="GO:0046872">
    <property type="term" value="F:metal ion binding"/>
    <property type="evidence" value="ECO:0007669"/>
    <property type="project" value="UniProtKB-KW"/>
</dbReference>
<dbReference type="PROSITE" id="PS01070">
    <property type="entry name" value="NUCLEASE_NON_SPEC"/>
    <property type="match status" value="1"/>
</dbReference>
<feature type="domain" description="DNA/RNA non-specific endonuclease/pyrophosphatase/phosphodiesterase" evidence="13">
    <location>
        <begin position="50"/>
        <end position="240"/>
    </location>
</feature>
<dbReference type="InterPro" id="IPR044925">
    <property type="entry name" value="His-Me_finger_sf"/>
</dbReference>
<dbReference type="InterPro" id="IPR001604">
    <property type="entry name" value="Endo_G_ENPP1-like_dom"/>
</dbReference>
<dbReference type="Proteomes" id="UP000019146">
    <property type="component" value="Chromosome 2"/>
</dbReference>
<dbReference type="EMBL" id="CP012747">
    <property type="protein sequence ID" value="ALL68204.1"/>
    <property type="molecule type" value="Genomic_DNA"/>
</dbReference>
<dbReference type="EC" id="3.1.30.-" evidence="10"/>
<keyword evidence="7" id="KW-0460">Magnesium</keyword>
<dbReference type="InterPro" id="IPR040255">
    <property type="entry name" value="Non-specific_endonuclease"/>
</dbReference>
<gene>
    <name evidence="14" type="ORF">K788_0000688</name>
</gene>
<dbReference type="PROSITE" id="PS51257">
    <property type="entry name" value="PROKAR_LIPOPROTEIN"/>
    <property type="match status" value="1"/>
</dbReference>
<evidence type="ECO:0000256" key="3">
    <source>
        <dbReference type="ARBA" id="ARBA00022722"/>
    </source>
</evidence>
<dbReference type="Pfam" id="PF01223">
    <property type="entry name" value="Endonuclease_NS"/>
    <property type="match status" value="1"/>
</dbReference>
<accession>A0A0P0RHW0</accession>
<evidence type="ECO:0000256" key="11">
    <source>
        <dbReference type="SAM" id="SignalP"/>
    </source>
</evidence>
<feature type="active site" description="Proton acceptor" evidence="8">
    <location>
        <position position="115"/>
    </location>
</feature>
<sequence>MKKWLVSLLIVAASHATHTWAATSCTDFTPNAQWPVLTNAKMTPKSRMLCYSDFAVLHSGITHGPLWSAEHLTRDHIEAAKDMVRTNKFFEDARLPDGEGATLADYKRSGFDRGHMSPAGNRWNAEAMAQSFSLANIVPQNRENNQRMWSRIETAVRKLSMKYDDIYVVTGPMFIGGQLQTIGPTRVFVPTQLFKVVYVPSTKLAFAIVADNVATDRYEVKSVHELETMSGIRFPGIPENLKDQRPGGLKGV</sequence>
<reference evidence="14 15" key="1">
    <citation type="journal article" date="2014" name="Genome Announc.">
        <title>Draft Genome Sequence of the Haloacid-Degrading Burkholderia caribensis Strain MBA4.</title>
        <authorList>
            <person name="Pan Y."/>
            <person name="Kong K.F."/>
            <person name="Tsang J.S."/>
        </authorList>
    </citation>
    <scope>NUCLEOTIDE SEQUENCE [LARGE SCALE GENOMIC DNA]</scope>
    <source>
        <strain evidence="14 15">MBA4</strain>
    </source>
</reference>
<dbReference type="AlphaFoldDB" id="A0A0P0RHW0"/>
<evidence type="ECO:0000256" key="5">
    <source>
        <dbReference type="ARBA" id="ARBA00022759"/>
    </source>
</evidence>
<evidence type="ECO:0000313" key="14">
    <source>
        <dbReference type="EMBL" id="ALL68204.1"/>
    </source>
</evidence>
<dbReference type="SMART" id="SM00892">
    <property type="entry name" value="Endonuclease_NS"/>
    <property type="match status" value="1"/>
</dbReference>
<evidence type="ECO:0000259" key="13">
    <source>
        <dbReference type="SMART" id="SM00892"/>
    </source>
</evidence>
<dbReference type="SUPFAM" id="SSF54060">
    <property type="entry name" value="His-Me finger endonucleases"/>
    <property type="match status" value="1"/>
</dbReference>
<dbReference type="InterPro" id="IPR020821">
    <property type="entry name" value="ENPP1-3/EXOG-like_nuc-like"/>
</dbReference>
<dbReference type="Gene3D" id="3.40.570.10">
    <property type="entry name" value="Extracellular Endonuclease, subunit A"/>
    <property type="match status" value="1"/>
</dbReference>
<keyword evidence="11" id="KW-0732">Signal</keyword>
<feature type="domain" description="ENPP1-3/EXOG-like endonuclease/phosphodiesterase" evidence="12">
    <location>
        <begin position="51"/>
        <end position="240"/>
    </location>
</feature>
<feature type="chain" id="PRO_5006054334" description="Endonuclease" evidence="11">
    <location>
        <begin position="22"/>
        <end position="252"/>
    </location>
</feature>
<keyword evidence="5 10" id="KW-0255">Endonuclease</keyword>
<dbReference type="InterPro" id="IPR018524">
    <property type="entry name" value="DNA/RNA_endonuclease_AS"/>
</dbReference>
<keyword evidence="4 9" id="KW-0479">Metal-binding</keyword>
<evidence type="ECO:0000256" key="1">
    <source>
        <dbReference type="ARBA" id="ARBA00001946"/>
    </source>
</evidence>
<protein>
    <recommendedName>
        <fullName evidence="10">Endonuclease</fullName>
        <ecNumber evidence="10">3.1.30.-</ecNumber>
    </recommendedName>
</protein>
<dbReference type="GeneID" id="69971942"/>
<dbReference type="GO" id="GO:0003676">
    <property type="term" value="F:nucleic acid binding"/>
    <property type="evidence" value="ECO:0007669"/>
    <property type="project" value="InterPro"/>
</dbReference>
<feature type="signal peptide" evidence="11">
    <location>
        <begin position="1"/>
        <end position="21"/>
    </location>
</feature>
<organism evidence="14 15">
    <name type="scientific">Paraburkholderia caribensis MBA4</name>
    <dbReference type="NCBI Taxonomy" id="1323664"/>
    <lineage>
        <taxon>Bacteria</taxon>
        <taxon>Pseudomonadati</taxon>
        <taxon>Pseudomonadota</taxon>
        <taxon>Betaproteobacteria</taxon>
        <taxon>Burkholderiales</taxon>
        <taxon>Burkholderiaceae</taxon>
        <taxon>Paraburkholderia</taxon>
    </lineage>
</organism>
<dbReference type="KEGG" id="bcai:K788_0000688"/>
<dbReference type="PANTHER" id="PTHR13966">
    <property type="entry name" value="ENDONUCLEASE RELATED"/>
    <property type="match status" value="1"/>
</dbReference>
<evidence type="ECO:0000256" key="8">
    <source>
        <dbReference type="PIRSR" id="PIRSR640255-1"/>
    </source>
</evidence>
<dbReference type="InterPro" id="IPR044929">
    <property type="entry name" value="DNA/RNA_non-sp_Endonuclease_sf"/>
</dbReference>
<evidence type="ECO:0000256" key="9">
    <source>
        <dbReference type="PIRSR" id="PIRSR640255-2"/>
    </source>
</evidence>
<comment type="cofactor">
    <cofactor evidence="1 10">
        <name>Mg(2+)</name>
        <dbReference type="ChEBI" id="CHEBI:18420"/>
    </cofactor>
</comment>
<evidence type="ECO:0000256" key="2">
    <source>
        <dbReference type="ARBA" id="ARBA00010052"/>
    </source>
</evidence>
<proteinExistence type="inferred from homology"/>
<evidence type="ECO:0000256" key="4">
    <source>
        <dbReference type="ARBA" id="ARBA00022723"/>
    </source>
</evidence>